<keyword evidence="3" id="KW-1185">Reference proteome</keyword>
<name>A0A8T1VQF0_9STRA</name>
<evidence type="ECO:0000313" key="2">
    <source>
        <dbReference type="EMBL" id="KAG7382253.1"/>
    </source>
</evidence>
<feature type="region of interest" description="Disordered" evidence="1">
    <location>
        <begin position="714"/>
        <end position="738"/>
    </location>
</feature>
<sequence>MESRVRAASPASTAFYGRLIPQTTDEEEVAAALAALQSPGDGGTPSATRNRAVSAARTLRNAVLKESRFYRVLHEAKLYSIDFGGLGAPSTGESAAEGDDKATELDDMRLRAPSLAESDYKVVRIQELAKPTYGRTASARSKQQMQQQQDRNAYSVVKMPEEVVASSGRLQCLFGASNAPTWFIRLAHVENAFMMLSTKEPSKAAEVGVAAEKQFLELLPENEKAIVNKGRLYYRVLVPIELRKAPDLLAPVISRHVFKNAEEIIECHETYRCPQSGVTFAKLAYEDGWLFETLNSGIKVLERLATEPDIQHGHFFYVVKIPVGIRVAPHIMAQRSGKGFKLHSIVEASQRFTPPGSKITYVRVCKDKNSRCGCTRSHAGSATSPKSMERKLSAGGGEIGAEAPTEDKPFATLSAPPSCHGGWIFETTMDGQVVLESMAEPKVRQVERLFYRVLEDVDVLPTPAGGKRIVVSSPSAPSSPPGRRKRLKDTLIECSERLVPAVPPAIADAGAPELPDIGFVKLRHDVGWICERQLHSPYKLLLEQVQGYAVTRDLPKFYRVLVPVYLRSAPDFECPRLPGVAPMTAGTVFESSLQYTPPGSRITYIKVASASHPTANSACNGWLFDQTPSGDQVLEAVDEDPEKKNGKFFFRVISEKKEVLLSPERTSEVVRYLFANTIFSAEMEYTLPRTQETYVRLTKEKGWVALDPLRPRTGSFTSRPSSSSIFSMPTSENEDGPPRTLVRISEELYNLYAMPPSWVSIGHPNRTWFKVPDENCRTVLAEETILQMSVFESRNILASSSQGRDGVPLSRKGTLSLDDGSTVWSCTLEEIKHPASALLFTFPWKQVWWIFEMEGSDERHSVELQHGLRGGFRSILLDGEPLLQNRSVTDMLWDSGSEFAFTWNDHTFKVLITLEGAFFSQYLQFYSYALVVDEENIVPVDQ</sequence>
<dbReference type="AlphaFoldDB" id="A0A8T1VQF0"/>
<feature type="region of interest" description="Disordered" evidence="1">
    <location>
        <begin position="133"/>
        <end position="152"/>
    </location>
</feature>
<dbReference type="EMBL" id="JAGDFM010000214">
    <property type="protein sequence ID" value="KAG7382253.1"/>
    <property type="molecule type" value="Genomic_DNA"/>
</dbReference>
<comment type="caution">
    <text evidence="2">The sequence shown here is derived from an EMBL/GenBank/DDBJ whole genome shotgun (WGS) entry which is preliminary data.</text>
</comment>
<accession>A0A8T1VQF0</accession>
<dbReference type="OrthoDB" id="63864at2759"/>
<evidence type="ECO:0000313" key="3">
    <source>
        <dbReference type="Proteomes" id="UP000694044"/>
    </source>
</evidence>
<evidence type="ECO:0000256" key="1">
    <source>
        <dbReference type="SAM" id="MobiDB-lite"/>
    </source>
</evidence>
<organism evidence="2 3">
    <name type="scientific">Phytophthora pseudosyringae</name>
    <dbReference type="NCBI Taxonomy" id="221518"/>
    <lineage>
        <taxon>Eukaryota</taxon>
        <taxon>Sar</taxon>
        <taxon>Stramenopiles</taxon>
        <taxon>Oomycota</taxon>
        <taxon>Peronosporomycetes</taxon>
        <taxon>Peronosporales</taxon>
        <taxon>Peronosporaceae</taxon>
        <taxon>Phytophthora</taxon>
    </lineage>
</organism>
<proteinExistence type="predicted"/>
<reference evidence="2" key="1">
    <citation type="submission" date="2021-02" db="EMBL/GenBank/DDBJ databases">
        <authorList>
            <person name="Palmer J.M."/>
        </authorList>
    </citation>
    <scope>NUCLEOTIDE SEQUENCE</scope>
    <source>
        <strain evidence="2">SCRP734</strain>
    </source>
</reference>
<feature type="region of interest" description="Disordered" evidence="1">
    <location>
        <begin position="375"/>
        <end position="409"/>
    </location>
</feature>
<protein>
    <submittedName>
        <fullName evidence="2">Uncharacterized protein</fullName>
    </submittedName>
</protein>
<feature type="compositionally biased region" description="Low complexity" evidence="1">
    <location>
        <begin position="714"/>
        <end position="731"/>
    </location>
</feature>
<dbReference type="Proteomes" id="UP000694044">
    <property type="component" value="Unassembled WGS sequence"/>
</dbReference>
<gene>
    <name evidence="2" type="ORF">PHYPSEUDO_005095</name>
</gene>